<name>A0ABP8UBH0_9ACTN</name>
<evidence type="ECO:0000313" key="3">
    <source>
        <dbReference type="Proteomes" id="UP001501442"/>
    </source>
</evidence>
<dbReference type="EMBL" id="BAABHK010000006">
    <property type="protein sequence ID" value="GAA4628356.1"/>
    <property type="molecule type" value="Genomic_DNA"/>
</dbReference>
<keyword evidence="1" id="KW-0732">Signal</keyword>
<evidence type="ECO:0000256" key="1">
    <source>
        <dbReference type="SAM" id="SignalP"/>
    </source>
</evidence>
<protein>
    <recommendedName>
        <fullName evidence="4">Secreted protein</fullName>
    </recommendedName>
</protein>
<gene>
    <name evidence="2" type="ORF">GCM10023196_044330</name>
</gene>
<feature type="signal peptide" evidence="1">
    <location>
        <begin position="1"/>
        <end position="25"/>
    </location>
</feature>
<dbReference type="Proteomes" id="UP001501442">
    <property type="component" value="Unassembled WGS sequence"/>
</dbReference>
<organism evidence="2 3">
    <name type="scientific">Actinoallomurus vinaceus</name>
    <dbReference type="NCBI Taxonomy" id="1080074"/>
    <lineage>
        <taxon>Bacteria</taxon>
        <taxon>Bacillati</taxon>
        <taxon>Actinomycetota</taxon>
        <taxon>Actinomycetes</taxon>
        <taxon>Streptosporangiales</taxon>
        <taxon>Thermomonosporaceae</taxon>
        <taxon>Actinoallomurus</taxon>
    </lineage>
</organism>
<dbReference type="RefSeq" id="WP_345432844.1">
    <property type="nucleotide sequence ID" value="NZ_BAABHK010000006.1"/>
</dbReference>
<feature type="chain" id="PRO_5047519825" description="Secreted protein" evidence="1">
    <location>
        <begin position="26"/>
        <end position="137"/>
    </location>
</feature>
<evidence type="ECO:0000313" key="2">
    <source>
        <dbReference type="EMBL" id="GAA4628356.1"/>
    </source>
</evidence>
<reference evidence="3" key="1">
    <citation type="journal article" date="2019" name="Int. J. Syst. Evol. Microbiol.">
        <title>The Global Catalogue of Microorganisms (GCM) 10K type strain sequencing project: providing services to taxonomists for standard genome sequencing and annotation.</title>
        <authorList>
            <consortium name="The Broad Institute Genomics Platform"/>
            <consortium name="The Broad Institute Genome Sequencing Center for Infectious Disease"/>
            <person name="Wu L."/>
            <person name="Ma J."/>
        </authorList>
    </citation>
    <scope>NUCLEOTIDE SEQUENCE [LARGE SCALE GENOMIC DNA]</scope>
    <source>
        <strain evidence="3">JCM 17939</strain>
    </source>
</reference>
<keyword evidence="3" id="KW-1185">Reference proteome</keyword>
<accession>A0ABP8UBH0</accession>
<sequence length="137" mass="15104">MYRRIALVAVLGVAAAGLTAAPASAAKAACKNSYCEYEIQTLFWEKTESKDTKYASAKFITRRAGKVQVDLTYKHRNHAVGVRLVTCGKKSALTGWRQLNAYNHYFKFDKSVKKGTCFRVQAGRSDAGTINGTLHLP</sequence>
<comment type="caution">
    <text evidence="2">The sequence shown here is derived from an EMBL/GenBank/DDBJ whole genome shotgun (WGS) entry which is preliminary data.</text>
</comment>
<evidence type="ECO:0008006" key="4">
    <source>
        <dbReference type="Google" id="ProtNLM"/>
    </source>
</evidence>
<proteinExistence type="predicted"/>